<organism evidence="7 8">
    <name type="scientific">Leptotrombidium deliense</name>
    <dbReference type="NCBI Taxonomy" id="299467"/>
    <lineage>
        <taxon>Eukaryota</taxon>
        <taxon>Metazoa</taxon>
        <taxon>Ecdysozoa</taxon>
        <taxon>Arthropoda</taxon>
        <taxon>Chelicerata</taxon>
        <taxon>Arachnida</taxon>
        <taxon>Acari</taxon>
        <taxon>Acariformes</taxon>
        <taxon>Trombidiformes</taxon>
        <taxon>Prostigmata</taxon>
        <taxon>Anystina</taxon>
        <taxon>Parasitengona</taxon>
        <taxon>Trombiculoidea</taxon>
        <taxon>Trombiculidae</taxon>
        <taxon>Leptotrombidium</taxon>
    </lineage>
</organism>
<sequence length="260" mass="29176">LLYGPPGTGKTSLCKALAQTLSIRLKSRFNSAKLIEVNSHSLFSRWFSESGKLIMKLFNEIREYVSNSENLVFVLIDEVESLVHTRQMLMSGNDPSDAMRVVNAVLTEIDKIKNYTNVVILTTSNITGAIDLAFVDRADIKQYIGSPNEATIYEIYRSCLNELVKRNIVSFSETILPYTQLKLVSSFCGDNAFTCSKLLLTVAAESQSLSGRVLRKLPFLAIAYYAVEIIPINVSQFIEMLRKTVKLHFEQLTSFTSSPH</sequence>
<name>A0A443SEM5_9ACAR</name>
<comment type="similarity">
    <text evidence="1">Belongs to the AAA ATPase family. PCH2 subfamily.</text>
</comment>
<dbReference type="EMBL" id="NCKV01003174">
    <property type="protein sequence ID" value="RWS25983.1"/>
    <property type="molecule type" value="Genomic_DNA"/>
</dbReference>
<dbReference type="InterPro" id="IPR003593">
    <property type="entry name" value="AAA+_ATPase"/>
</dbReference>
<dbReference type="InterPro" id="IPR058249">
    <property type="entry name" value="Pch2_C"/>
</dbReference>
<evidence type="ECO:0000256" key="2">
    <source>
        <dbReference type="ARBA" id="ARBA00022741"/>
    </source>
</evidence>
<keyword evidence="8" id="KW-1185">Reference proteome</keyword>
<dbReference type="GO" id="GO:0016887">
    <property type="term" value="F:ATP hydrolysis activity"/>
    <property type="evidence" value="ECO:0007669"/>
    <property type="project" value="InterPro"/>
</dbReference>
<protein>
    <submittedName>
        <fullName evidence="7">Thyroid receptor-interacting protein 13-like protein</fullName>
    </submittedName>
</protein>
<dbReference type="OrthoDB" id="10042665at2759"/>
<evidence type="ECO:0000256" key="5">
    <source>
        <dbReference type="RuleBase" id="RU003651"/>
    </source>
</evidence>
<evidence type="ECO:0000256" key="4">
    <source>
        <dbReference type="ARBA" id="ARBA00023254"/>
    </source>
</evidence>
<dbReference type="PRINTS" id="PR00830">
    <property type="entry name" value="ENDOLAPTASE"/>
</dbReference>
<dbReference type="GO" id="GO:0051598">
    <property type="term" value="P:meiotic recombination checkpoint signaling"/>
    <property type="evidence" value="ECO:0007669"/>
    <property type="project" value="TreeGrafter"/>
</dbReference>
<evidence type="ECO:0000313" key="8">
    <source>
        <dbReference type="Proteomes" id="UP000288716"/>
    </source>
</evidence>
<accession>A0A443SEM5</accession>
<keyword evidence="4" id="KW-0469">Meiosis</keyword>
<dbReference type="PANTHER" id="PTHR45991:SF1">
    <property type="entry name" value="PACHYTENE CHECKPOINT PROTEIN 2 HOMOLOG"/>
    <property type="match status" value="1"/>
</dbReference>
<dbReference type="Pfam" id="PF23242">
    <property type="entry name" value="AAA_lid_TRIP13_C"/>
    <property type="match status" value="1"/>
</dbReference>
<feature type="domain" description="AAA+ ATPase" evidence="6">
    <location>
        <begin position="1"/>
        <end position="148"/>
    </location>
</feature>
<dbReference type="InterPro" id="IPR044539">
    <property type="entry name" value="Pch2-like"/>
</dbReference>
<dbReference type="VEuPathDB" id="VectorBase:LDEU006057"/>
<dbReference type="GO" id="GO:0005694">
    <property type="term" value="C:chromosome"/>
    <property type="evidence" value="ECO:0007669"/>
    <property type="project" value="TreeGrafter"/>
</dbReference>
<keyword evidence="3 5" id="KW-0067">ATP-binding</keyword>
<dbReference type="InterPro" id="IPR003960">
    <property type="entry name" value="ATPase_AAA_CS"/>
</dbReference>
<evidence type="ECO:0000313" key="7">
    <source>
        <dbReference type="EMBL" id="RWS25983.1"/>
    </source>
</evidence>
<comment type="caution">
    <text evidence="7">The sequence shown here is derived from an EMBL/GenBank/DDBJ whole genome shotgun (WGS) entry which is preliminary data.</text>
</comment>
<keyword evidence="2 5" id="KW-0547">Nucleotide-binding</keyword>
<dbReference type="PROSITE" id="PS00674">
    <property type="entry name" value="AAA"/>
    <property type="match status" value="1"/>
</dbReference>
<dbReference type="SUPFAM" id="SSF52540">
    <property type="entry name" value="P-loop containing nucleoside triphosphate hydrolases"/>
    <property type="match status" value="1"/>
</dbReference>
<evidence type="ECO:0000256" key="1">
    <source>
        <dbReference type="ARBA" id="ARBA00007271"/>
    </source>
</evidence>
<evidence type="ECO:0000259" key="6">
    <source>
        <dbReference type="SMART" id="SM00382"/>
    </source>
</evidence>
<dbReference type="GO" id="GO:0007131">
    <property type="term" value="P:reciprocal meiotic recombination"/>
    <property type="evidence" value="ECO:0007669"/>
    <property type="project" value="TreeGrafter"/>
</dbReference>
<dbReference type="SMART" id="SM00382">
    <property type="entry name" value="AAA"/>
    <property type="match status" value="1"/>
</dbReference>
<dbReference type="GO" id="GO:0005634">
    <property type="term" value="C:nucleus"/>
    <property type="evidence" value="ECO:0007669"/>
    <property type="project" value="TreeGrafter"/>
</dbReference>
<dbReference type="InterPro" id="IPR027417">
    <property type="entry name" value="P-loop_NTPase"/>
</dbReference>
<dbReference type="InterPro" id="IPR003959">
    <property type="entry name" value="ATPase_AAA_core"/>
</dbReference>
<dbReference type="Gene3D" id="3.40.50.300">
    <property type="entry name" value="P-loop containing nucleotide triphosphate hydrolases"/>
    <property type="match status" value="1"/>
</dbReference>
<dbReference type="PANTHER" id="PTHR45991">
    <property type="entry name" value="PACHYTENE CHECKPOINT PROTEIN 2"/>
    <property type="match status" value="1"/>
</dbReference>
<dbReference type="Pfam" id="PF00004">
    <property type="entry name" value="AAA"/>
    <property type="match status" value="1"/>
</dbReference>
<gene>
    <name evidence="7" type="ORF">B4U80_00158</name>
</gene>
<dbReference type="AlphaFoldDB" id="A0A443SEM5"/>
<dbReference type="Proteomes" id="UP000288716">
    <property type="component" value="Unassembled WGS sequence"/>
</dbReference>
<dbReference type="STRING" id="299467.A0A443SEM5"/>
<proteinExistence type="inferred from homology"/>
<reference evidence="7 8" key="1">
    <citation type="journal article" date="2018" name="Gigascience">
        <title>Genomes of trombidid mites reveal novel predicted allergens and laterally-transferred genes associated with secondary metabolism.</title>
        <authorList>
            <person name="Dong X."/>
            <person name="Chaisiri K."/>
            <person name="Xia D."/>
            <person name="Armstrong S.D."/>
            <person name="Fang Y."/>
            <person name="Donnelly M.J."/>
            <person name="Kadowaki T."/>
            <person name="McGarry J.W."/>
            <person name="Darby A.C."/>
            <person name="Makepeace B.L."/>
        </authorList>
    </citation>
    <scope>NUCLEOTIDE SEQUENCE [LARGE SCALE GENOMIC DNA]</scope>
    <source>
        <strain evidence="7">UoL-UT</strain>
    </source>
</reference>
<keyword evidence="7" id="KW-0675">Receptor</keyword>
<feature type="non-terminal residue" evidence="7">
    <location>
        <position position="1"/>
    </location>
</feature>
<evidence type="ECO:0000256" key="3">
    <source>
        <dbReference type="ARBA" id="ARBA00022840"/>
    </source>
</evidence>
<dbReference type="GO" id="GO:0005524">
    <property type="term" value="F:ATP binding"/>
    <property type="evidence" value="ECO:0007669"/>
    <property type="project" value="UniProtKB-KW"/>
</dbReference>